<sequence>MKFSDITKDANEIQRDQHKFVKTFERIDYPDHFTLESVKERLDKYDISNLPNLQVLADVMVMLCICLAELTTLCITDAGVTGYAKNRDAVYGVVAHNAKNMAHTYTIARECLHHSSDNYTSSVQNYVIINYRPCGVSAN</sequence>
<comment type="caution">
    <text evidence="1">The sequence shown here is derived from an EMBL/GenBank/DDBJ whole genome shotgun (WGS) entry which is preliminary data.</text>
</comment>
<dbReference type="EMBL" id="CAJVQA010001030">
    <property type="protein sequence ID" value="CAG8500013.1"/>
    <property type="molecule type" value="Genomic_DNA"/>
</dbReference>
<protein>
    <submittedName>
        <fullName evidence="1">17906_t:CDS:1</fullName>
    </submittedName>
</protein>
<evidence type="ECO:0000313" key="2">
    <source>
        <dbReference type="Proteomes" id="UP000789759"/>
    </source>
</evidence>
<accession>A0A9N8ZLY1</accession>
<reference evidence="1" key="1">
    <citation type="submission" date="2021-06" db="EMBL/GenBank/DDBJ databases">
        <authorList>
            <person name="Kallberg Y."/>
            <person name="Tangrot J."/>
            <person name="Rosling A."/>
        </authorList>
    </citation>
    <scope>NUCLEOTIDE SEQUENCE</scope>
    <source>
        <strain evidence="1">FL966</strain>
    </source>
</reference>
<gene>
    <name evidence="1" type="ORF">CPELLU_LOCUS2402</name>
</gene>
<organism evidence="1 2">
    <name type="scientific">Cetraspora pellucida</name>
    <dbReference type="NCBI Taxonomy" id="1433469"/>
    <lineage>
        <taxon>Eukaryota</taxon>
        <taxon>Fungi</taxon>
        <taxon>Fungi incertae sedis</taxon>
        <taxon>Mucoromycota</taxon>
        <taxon>Glomeromycotina</taxon>
        <taxon>Glomeromycetes</taxon>
        <taxon>Diversisporales</taxon>
        <taxon>Gigasporaceae</taxon>
        <taxon>Cetraspora</taxon>
    </lineage>
</organism>
<proteinExistence type="predicted"/>
<dbReference type="OrthoDB" id="2430205at2759"/>
<keyword evidence="2" id="KW-1185">Reference proteome</keyword>
<dbReference type="Proteomes" id="UP000789759">
    <property type="component" value="Unassembled WGS sequence"/>
</dbReference>
<dbReference type="AlphaFoldDB" id="A0A9N8ZLY1"/>
<evidence type="ECO:0000313" key="1">
    <source>
        <dbReference type="EMBL" id="CAG8500013.1"/>
    </source>
</evidence>
<name>A0A9N8ZLY1_9GLOM</name>